<evidence type="ECO:0000259" key="1">
    <source>
        <dbReference type="Pfam" id="PF19898"/>
    </source>
</evidence>
<gene>
    <name evidence="3" type="ORF">G3567_08600</name>
</gene>
<evidence type="ECO:0000259" key="2">
    <source>
        <dbReference type="Pfam" id="PF21957"/>
    </source>
</evidence>
<feature type="domain" description="Zinc beta-ribbon finger putative" evidence="2">
    <location>
        <begin position="3"/>
        <end position="67"/>
    </location>
</feature>
<dbReference type="NCBIfam" id="NF040506">
    <property type="entry name" value="PG0870_Nterm"/>
    <property type="match status" value="1"/>
</dbReference>
<dbReference type="InterPro" id="IPR045951">
    <property type="entry name" value="DUF6371"/>
</dbReference>
<proteinExistence type="predicted"/>
<name>A0A6B3R3R0_9FLAO</name>
<accession>A0A6B3R3R0</accession>
<dbReference type="EMBL" id="JAAIKD010000004">
    <property type="protein sequence ID" value="NEV94200.1"/>
    <property type="molecule type" value="Genomic_DNA"/>
</dbReference>
<comment type="caution">
    <text evidence="3">The sequence shown here is derived from an EMBL/GenBank/DDBJ whole genome shotgun (WGS) entry which is preliminary data.</text>
</comment>
<evidence type="ECO:0008006" key="5">
    <source>
        <dbReference type="Google" id="ProtNLM"/>
    </source>
</evidence>
<organism evidence="3 4">
    <name type="scientific">Psychroflexus aurantiacus</name>
    <dbReference type="NCBI Taxonomy" id="2709310"/>
    <lineage>
        <taxon>Bacteria</taxon>
        <taxon>Pseudomonadati</taxon>
        <taxon>Bacteroidota</taxon>
        <taxon>Flavobacteriia</taxon>
        <taxon>Flavobacteriales</taxon>
        <taxon>Flavobacteriaceae</taxon>
        <taxon>Psychroflexus</taxon>
    </lineage>
</organism>
<dbReference type="Proteomes" id="UP000478505">
    <property type="component" value="Unassembled WGS sequence"/>
</dbReference>
<dbReference type="RefSeq" id="WP_164004922.1">
    <property type="nucleotide sequence ID" value="NZ_JAAIKD010000004.1"/>
</dbReference>
<dbReference type="AlphaFoldDB" id="A0A6B3R3R0"/>
<evidence type="ECO:0000313" key="3">
    <source>
        <dbReference type="EMBL" id="NEV94200.1"/>
    </source>
</evidence>
<dbReference type="InterPro" id="IPR047731">
    <property type="entry name" value="Zinc_ribbon_put"/>
</dbReference>
<keyword evidence="4" id="KW-1185">Reference proteome</keyword>
<sequence>MNYKLTLEPYKGKSSRHTCPSCHKKHQFSRYINTQTDTYVAEEIGKCNREAKCGYHLTPSKFYEQNPKSHTQNIPTNHPVKKIKVKPNSRIEKITTIPSKYVDLSRSMANETPFYKYFCDVLSKDMLDHAYELYKVGRYHDKNWMNCVLFWQIDIKGNVRTGKIFKYNASTGKRIAQNWFHSIHYKDKFQLKQVPFGLHLIKEYPTNKIAIVESEKTAILMSIAFPNFIWLAVGGCQNLNHSMLSEIENRDVVLIPDAGKYELWKSKIEKLPSSNFYEVSDLFHNHATDFEKKEDYDIADYYLQEIKSARLHGLM</sequence>
<dbReference type="Pfam" id="PF19898">
    <property type="entry name" value="DUF6371"/>
    <property type="match status" value="1"/>
</dbReference>
<evidence type="ECO:0000313" key="4">
    <source>
        <dbReference type="Proteomes" id="UP000478505"/>
    </source>
</evidence>
<dbReference type="Pfam" id="PF21957">
    <property type="entry name" value="Zn_ribbon_16"/>
    <property type="match status" value="1"/>
</dbReference>
<reference evidence="3 4" key="1">
    <citation type="submission" date="2020-02" db="EMBL/GenBank/DDBJ databases">
        <title>Flavobacteriaceae Psychroflexus bacterium YR1-1, complete genome.</title>
        <authorList>
            <person name="Li Y."/>
            <person name="Wu S."/>
        </authorList>
    </citation>
    <scope>NUCLEOTIDE SEQUENCE [LARGE SCALE GENOMIC DNA]</scope>
    <source>
        <strain evidence="3 4">YR1-1</strain>
    </source>
</reference>
<feature type="domain" description="DUF6371" evidence="1">
    <location>
        <begin position="114"/>
        <end position="257"/>
    </location>
</feature>
<protein>
    <recommendedName>
        <fullName evidence="5">Toprim-like</fullName>
    </recommendedName>
</protein>